<dbReference type="Gene3D" id="1.10.10.2910">
    <property type="match status" value="1"/>
</dbReference>
<dbReference type="InterPro" id="IPR001387">
    <property type="entry name" value="Cro/C1-type_HTH"/>
</dbReference>
<comment type="similarity">
    <text evidence="1">Belongs to the short-chain fatty acyl-CoA assimilation regulator (ScfR) family.</text>
</comment>
<dbReference type="Pfam" id="PF01381">
    <property type="entry name" value="HTH_3"/>
    <property type="match status" value="1"/>
</dbReference>
<dbReference type="InterPro" id="IPR010982">
    <property type="entry name" value="Lambda_DNA-bd_dom_sf"/>
</dbReference>
<feature type="domain" description="HTH cro/C1-type" evidence="2">
    <location>
        <begin position="11"/>
        <end position="65"/>
    </location>
</feature>
<dbReference type="CDD" id="cd00093">
    <property type="entry name" value="HTH_XRE"/>
    <property type="match status" value="1"/>
</dbReference>
<dbReference type="Pfam" id="PF06114">
    <property type="entry name" value="Peptidase_M78"/>
    <property type="match status" value="1"/>
</dbReference>
<dbReference type="PANTHER" id="PTHR43236:SF1">
    <property type="entry name" value="BLL7220 PROTEIN"/>
    <property type="match status" value="1"/>
</dbReference>
<gene>
    <name evidence="3" type="ORF">EAW56_07755</name>
</gene>
<evidence type="ECO:0000313" key="4">
    <source>
        <dbReference type="Proteomes" id="UP000266886"/>
    </source>
</evidence>
<organism evidence="3 4">
    <name type="scientific">Corynebacterium gottingense</name>
    <dbReference type="NCBI Taxonomy" id="2041036"/>
    <lineage>
        <taxon>Bacteria</taxon>
        <taxon>Bacillati</taxon>
        <taxon>Actinomycetota</taxon>
        <taxon>Actinomycetes</taxon>
        <taxon>Mycobacteriales</taxon>
        <taxon>Corynebacteriaceae</taxon>
        <taxon>Corynebacterium</taxon>
    </lineage>
</organism>
<accession>A0ABX9UJU6</accession>
<dbReference type="Proteomes" id="UP000266886">
    <property type="component" value="Unassembled WGS sequence"/>
</dbReference>
<dbReference type="EMBL" id="RDRE01000010">
    <property type="protein sequence ID" value="RMD19025.1"/>
    <property type="molecule type" value="Genomic_DNA"/>
</dbReference>
<reference evidence="3 4" key="1">
    <citation type="submission" date="2018-10" db="EMBL/GenBank/DDBJ databases">
        <title>Whole genome sequence of Corynebacterium gottingense DSM 130494T.</title>
        <authorList>
            <person name="Bernier A.-M."/>
            <person name="Bernard K."/>
        </authorList>
    </citation>
    <scope>NUCLEOTIDE SEQUENCE [LARGE SCALE GENOMIC DNA]</scope>
    <source>
        <strain evidence="3 4">DSM 103494</strain>
    </source>
</reference>
<dbReference type="Gene3D" id="1.10.260.40">
    <property type="entry name" value="lambda repressor-like DNA-binding domains"/>
    <property type="match status" value="1"/>
</dbReference>
<sequence>MHNHIFEPSQLTLLRELEGITKASLANELGVTPATITGWENGARNPSPSNIARLSFRFAVEPEFFSFLDTFKSPDLPFFRSLRSTTVAERTKSNAYVDVVERIIRALEKNVNFPSYDEFTLDGSQSPEDVALQIRKALGLGLHPIPNLLELIENAGIFVVFGPGSSNSVDAFSKITQPNPVVVLNPSKNDYYRQRFDLAHELGHIVLHSGDQVGEKAIEVEANRFAGEFLAPTKLIAENLPHKLDQSGLNQLRILKERWGISMQALLYRAHSLGTMDDRSYKNAMMTFSKRGWRRSEPGNRVVLEAPTLLPSAMTLLNNAGYDLSQIAREAGVPTRVLQQVARYTPFPKMAKPTFQ</sequence>
<proteinExistence type="inferred from homology"/>
<evidence type="ECO:0000256" key="1">
    <source>
        <dbReference type="ARBA" id="ARBA00007227"/>
    </source>
</evidence>
<comment type="caution">
    <text evidence="3">The sequence shown here is derived from an EMBL/GenBank/DDBJ whole genome shotgun (WGS) entry which is preliminary data.</text>
</comment>
<dbReference type="InterPro" id="IPR010359">
    <property type="entry name" value="IrrE_HExxH"/>
</dbReference>
<dbReference type="PANTHER" id="PTHR43236">
    <property type="entry name" value="ANTITOXIN HIGA1"/>
    <property type="match status" value="1"/>
</dbReference>
<evidence type="ECO:0000259" key="2">
    <source>
        <dbReference type="PROSITE" id="PS50943"/>
    </source>
</evidence>
<dbReference type="InterPro" id="IPR052345">
    <property type="entry name" value="Rad_response_metalloprotease"/>
</dbReference>
<name>A0ABX9UJU6_9CORY</name>
<keyword evidence="4" id="KW-1185">Reference proteome</keyword>
<dbReference type="RefSeq" id="WP_122085995.1">
    <property type="nucleotide sequence ID" value="NZ_CBCRWO010000029.1"/>
</dbReference>
<dbReference type="PROSITE" id="PS50943">
    <property type="entry name" value="HTH_CROC1"/>
    <property type="match status" value="1"/>
</dbReference>
<protein>
    <submittedName>
        <fullName evidence="3">ImmA/IrrE family metallo-endopeptidase</fullName>
    </submittedName>
</protein>
<evidence type="ECO:0000313" key="3">
    <source>
        <dbReference type="EMBL" id="RMD19025.1"/>
    </source>
</evidence>
<dbReference type="SUPFAM" id="SSF47413">
    <property type="entry name" value="lambda repressor-like DNA-binding domains"/>
    <property type="match status" value="1"/>
</dbReference>
<dbReference type="SMART" id="SM00530">
    <property type="entry name" value="HTH_XRE"/>
    <property type="match status" value="1"/>
</dbReference>